<evidence type="ECO:0000259" key="9">
    <source>
        <dbReference type="Pfam" id="PF04239"/>
    </source>
</evidence>
<keyword evidence="6 8" id="KW-0472">Membrane</keyword>
<keyword evidence="4 8" id="KW-0812">Transmembrane</keyword>
<organism evidence="10 11">
    <name type="scientific">Fodinibius salicampi</name>
    <dbReference type="NCBI Taxonomy" id="1920655"/>
    <lineage>
        <taxon>Bacteria</taxon>
        <taxon>Pseudomonadati</taxon>
        <taxon>Balneolota</taxon>
        <taxon>Balneolia</taxon>
        <taxon>Balneolales</taxon>
        <taxon>Balneolaceae</taxon>
        <taxon>Fodinibius</taxon>
    </lineage>
</organism>
<feature type="domain" description="YetF C-terminal" evidence="9">
    <location>
        <begin position="93"/>
        <end position="165"/>
    </location>
</feature>
<dbReference type="Gene3D" id="3.30.240.20">
    <property type="entry name" value="bsu07140 like domains"/>
    <property type="match status" value="1"/>
</dbReference>
<evidence type="ECO:0000256" key="1">
    <source>
        <dbReference type="ARBA" id="ARBA00004651"/>
    </source>
</evidence>
<comment type="similarity">
    <text evidence="2">Belongs to the UPF0702 family.</text>
</comment>
<gene>
    <name evidence="10" type="ORF">LQ318_05790</name>
</gene>
<keyword evidence="7" id="KW-0175">Coiled coil</keyword>
<dbReference type="Proteomes" id="UP001207337">
    <property type="component" value="Unassembled WGS sequence"/>
</dbReference>
<reference evidence="10 11" key="1">
    <citation type="submission" date="2021-11" db="EMBL/GenBank/DDBJ databases">
        <title>Aliifidinibius sp. nov., a new bacterium isolated from saline soil.</title>
        <authorList>
            <person name="Galisteo C."/>
            <person name="De La Haba R."/>
            <person name="Sanchez-Porro C."/>
            <person name="Ventosa A."/>
        </authorList>
    </citation>
    <scope>NUCLEOTIDE SEQUENCE [LARGE SCALE GENOMIC DNA]</scope>
    <source>
        <strain evidence="10 11">KACC 190600</strain>
    </source>
</reference>
<keyword evidence="11" id="KW-1185">Reference proteome</keyword>
<feature type="transmembrane region" description="Helical" evidence="8">
    <location>
        <begin position="68"/>
        <end position="88"/>
    </location>
</feature>
<dbReference type="PANTHER" id="PTHR34582">
    <property type="entry name" value="UPF0702 TRANSMEMBRANE PROTEIN YCAP"/>
    <property type="match status" value="1"/>
</dbReference>
<dbReference type="RefSeq" id="WP_265788365.1">
    <property type="nucleotide sequence ID" value="NZ_BAABRS010000001.1"/>
</dbReference>
<dbReference type="Pfam" id="PF04239">
    <property type="entry name" value="DUF421"/>
    <property type="match status" value="1"/>
</dbReference>
<dbReference type="InterPro" id="IPR007353">
    <property type="entry name" value="DUF421"/>
</dbReference>
<dbReference type="InterPro" id="IPR023090">
    <property type="entry name" value="UPF0702_alpha/beta_dom_sf"/>
</dbReference>
<dbReference type="PANTHER" id="PTHR34582:SF6">
    <property type="entry name" value="UPF0702 TRANSMEMBRANE PROTEIN YCAP"/>
    <property type="match status" value="1"/>
</dbReference>
<keyword evidence="5 8" id="KW-1133">Transmembrane helix</keyword>
<accession>A0ABT3PX25</accession>
<feature type="transmembrane region" description="Helical" evidence="8">
    <location>
        <begin position="45"/>
        <end position="62"/>
    </location>
</feature>
<feature type="transmembrane region" description="Helical" evidence="8">
    <location>
        <begin position="12"/>
        <end position="33"/>
    </location>
</feature>
<evidence type="ECO:0000313" key="11">
    <source>
        <dbReference type="Proteomes" id="UP001207337"/>
    </source>
</evidence>
<sequence length="177" mass="19362">MDYSWINTTWSAVLMATLSTIGIYISLILFTRIAGLRSFSKMSSFDFAITVAIGSVIASTILAKDPPLYLAITALATLYVLQITVASLRGSSSMMSKLVNNEPLLLMKGTKILEDNLKKAKVTHADLRAKLREANATQLSQVKAVVMEATGDIAVLHHEDPDHELDNELLKGVRGWN</sequence>
<keyword evidence="3" id="KW-1003">Cell membrane</keyword>
<comment type="subcellular location">
    <subcellularLocation>
        <location evidence="1">Cell membrane</location>
        <topology evidence="1">Multi-pass membrane protein</topology>
    </subcellularLocation>
</comment>
<evidence type="ECO:0000256" key="3">
    <source>
        <dbReference type="ARBA" id="ARBA00022475"/>
    </source>
</evidence>
<proteinExistence type="inferred from homology"/>
<evidence type="ECO:0000256" key="8">
    <source>
        <dbReference type="SAM" id="Phobius"/>
    </source>
</evidence>
<evidence type="ECO:0000256" key="5">
    <source>
        <dbReference type="ARBA" id="ARBA00022989"/>
    </source>
</evidence>
<evidence type="ECO:0000313" key="10">
    <source>
        <dbReference type="EMBL" id="MCW9712414.1"/>
    </source>
</evidence>
<protein>
    <submittedName>
        <fullName evidence="10">DUF421 domain-containing protein</fullName>
    </submittedName>
</protein>
<evidence type="ECO:0000256" key="2">
    <source>
        <dbReference type="ARBA" id="ARBA00006448"/>
    </source>
</evidence>
<comment type="caution">
    <text evidence="10">The sequence shown here is derived from an EMBL/GenBank/DDBJ whole genome shotgun (WGS) entry which is preliminary data.</text>
</comment>
<evidence type="ECO:0000256" key="7">
    <source>
        <dbReference type="SAM" id="Coils"/>
    </source>
</evidence>
<name>A0ABT3PX25_9BACT</name>
<feature type="coiled-coil region" evidence="7">
    <location>
        <begin position="110"/>
        <end position="137"/>
    </location>
</feature>
<evidence type="ECO:0000256" key="6">
    <source>
        <dbReference type="ARBA" id="ARBA00023136"/>
    </source>
</evidence>
<dbReference type="EMBL" id="JAJNDC010000001">
    <property type="protein sequence ID" value="MCW9712414.1"/>
    <property type="molecule type" value="Genomic_DNA"/>
</dbReference>
<evidence type="ECO:0000256" key="4">
    <source>
        <dbReference type="ARBA" id="ARBA00022692"/>
    </source>
</evidence>